<keyword evidence="3" id="KW-1185">Reference proteome</keyword>
<comment type="caution">
    <text evidence="2">The sequence shown here is derived from an EMBL/GenBank/DDBJ whole genome shotgun (WGS) entry which is preliminary data.</text>
</comment>
<feature type="region of interest" description="Disordered" evidence="1">
    <location>
        <begin position="1"/>
        <end position="29"/>
    </location>
</feature>
<evidence type="ECO:0000313" key="3">
    <source>
        <dbReference type="Proteomes" id="UP000245207"/>
    </source>
</evidence>
<dbReference type="EMBL" id="PKPP01008174">
    <property type="protein sequence ID" value="PWA51395.1"/>
    <property type="molecule type" value="Genomic_DNA"/>
</dbReference>
<name>A0A2U1LQX1_ARTAN</name>
<sequence>MNDRFRGSKRRTTPPPPPQPHRTTTSKLPQPLLQFCRRVAASTTAKIGPPLPELFLTLRDDG</sequence>
<dbReference type="Proteomes" id="UP000245207">
    <property type="component" value="Unassembled WGS sequence"/>
</dbReference>
<evidence type="ECO:0000256" key="1">
    <source>
        <dbReference type="SAM" id="MobiDB-lite"/>
    </source>
</evidence>
<accession>A0A2U1LQX1</accession>
<organism evidence="2 3">
    <name type="scientific">Artemisia annua</name>
    <name type="common">Sweet wormwood</name>
    <dbReference type="NCBI Taxonomy" id="35608"/>
    <lineage>
        <taxon>Eukaryota</taxon>
        <taxon>Viridiplantae</taxon>
        <taxon>Streptophyta</taxon>
        <taxon>Embryophyta</taxon>
        <taxon>Tracheophyta</taxon>
        <taxon>Spermatophyta</taxon>
        <taxon>Magnoliopsida</taxon>
        <taxon>eudicotyledons</taxon>
        <taxon>Gunneridae</taxon>
        <taxon>Pentapetalae</taxon>
        <taxon>asterids</taxon>
        <taxon>campanulids</taxon>
        <taxon>Asterales</taxon>
        <taxon>Asteraceae</taxon>
        <taxon>Asteroideae</taxon>
        <taxon>Anthemideae</taxon>
        <taxon>Artemisiinae</taxon>
        <taxon>Artemisia</taxon>
    </lineage>
</organism>
<proteinExistence type="predicted"/>
<dbReference type="AlphaFoldDB" id="A0A2U1LQX1"/>
<gene>
    <name evidence="2" type="ORF">CTI12_AA465200</name>
</gene>
<evidence type="ECO:0000313" key="2">
    <source>
        <dbReference type="EMBL" id="PWA51395.1"/>
    </source>
</evidence>
<reference evidence="2 3" key="1">
    <citation type="journal article" date="2018" name="Mol. Plant">
        <title>The genome of Artemisia annua provides insight into the evolution of Asteraceae family and artemisinin biosynthesis.</title>
        <authorList>
            <person name="Shen Q."/>
            <person name="Zhang L."/>
            <person name="Liao Z."/>
            <person name="Wang S."/>
            <person name="Yan T."/>
            <person name="Shi P."/>
            <person name="Liu M."/>
            <person name="Fu X."/>
            <person name="Pan Q."/>
            <person name="Wang Y."/>
            <person name="Lv Z."/>
            <person name="Lu X."/>
            <person name="Zhang F."/>
            <person name="Jiang W."/>
            <person name="Ma Y."/>
            <person name="Chen M."/>
            <person name="Hao X."/>
            <person name="Li L."/>
            <person name="Tang Y."/>
            <person name="Lv G."/>
            <person name="Zhou Y."/>
            <person name="Sun X."/>
            <person name="Brodelius P.E."/>
            <person name="Rose J.K.C."/>
            <person name="Tang K."/>
        </authorList>
    </citation>
    <scope>NUCLEOTIDE SEQUENCE [LARGE SCALE GENOMIC DNA]</scope>
    <source>
        <strain evidence="3">cv. Huhao1</strain>
        <tissue evidence="2">Leaf</tissue>
    </source>
</reference>
<protein>
    <submittedName>
        <fullName evidence="2">Uncharacterized protein</fullName>
    </submittedName>
</protein>